<reference evidence="2 3" key="1">
    <citation type="submission" date="2020-06" db="EMBL/GenBank/DDBJ databases">
        <authorList>
            <person name="Li R."/>
            <person name="Bekaert M."/>
        </authorList>
    </citation>
    <scope>NUCLEOTIDE SEQUENCE [LARGE SCALE GENOMIC DNA]</scope>
    <source>
        <strain evidence="3">wild</strain>
    </source>
</reference>
<dbReference type="AlphaFoldDB" id="A0A6J8AUZ9"/>
<evidence type="ECO:0000313" key="2">
    <source>
        <dbReference type="EMBL" id="CAC5374385.1"/>
    </source>
</evidence>
<dbReference type="InterPro" id="IPR043502">
    <property type="entry name" value="DNA/RNA_pol_sf"/>
</dbReference>
<proteinExistence type="predicted"/>
<protein>
    <recommendedName>
        <fullName evidence="1">Reverse transcriptase domain-containing protein</fullName>
    </recommendedName>
</protein>
<evidence type="ECO:0000259" key="1">
    <source>
        <dbReference type="PROSITE" id="PS50878"/>
    </source>
</evidence>
<dbReference type="PROSITE" id="PS50878">
    <property type="entry name" value="RT_POL"/>
    <property type="match status" value="1"/>
</dbReference>
<accession>A0A6J8AUZ9</accession>
<gene>
    <name evidence="2" type="ORF">MCOR_11789</name>
</gene>
<dbReference type="PANTHER" id="PTHR33332">
    <property type="entry name" value="REVERSE TRANSCRIPTASE DOMAIN-CONTAINING PROTEIN"/>
    <property type="match status" value="1"/>
</dbReference>
<keyword evidence="3" id="KW-1185">Reference proteome</keyword>
<dbReference type="OrthoDB" id="6144109at2759"/>
<dbReference type="Pfam" id="PF00078">
    <property type="entry name" value="RVT_1"/>
    <property type="match status" value="1"/>
</dbReference>
<dbReference type="EMBL" id="CACVKT020002008">
    <property type="protein sequence ID" value="CAC5374385.1"/>
    <property type="molecule type" value="Genomic_DNA"/>
</dbReference>
<organism evidence="2 3">
    <name type="scientific">Mytilus coruscus</name>
    <name type="common">Sea mussel</name>
    <dbReference type="NCBI Taxonomy" id="42192"/>
    <lineage>
        <taxon>Eukaryota</taxon>
        <taxon>Metazoa</taxon>
        <taxon>Spiralia</taxon>
        <taxon>Lophotrochozoa</taxon>
        <taxon>Mollusca</taxon>
        <taxon>Bivalvia</taxon>
        <taxon>Autobranchia</taxon>
        <taxon>Pteriomorphia</taxon>
        <taxon>Mytilida</taxon>
        <taxon>Mytiloidea</taxon>
        <taxon>Mytilidae</taxon>
        <taxon>Mytilinae</taxon>
        <taxon>Mytilus</taxon>
    </lineage>
</organism>
<dbReference type="SUPFAM" id="SSF56672">
    <property type="entry name" value="DNA/RNA polymerases"/>
    <property type="match status" value="1"/>
</dbReference>
<sequence length="189" mass="21621">MIKLTPFKSCGPDGIHVNVLRKCLNFDKPLSYIFNLSMRTGLVPQDWRDANVTPLFKKGSRTSLSNYRPVSLTSQIVKLMERLIRVAILSHIIRNKILSCHQHGFQSLSSCITQLIECLNDWAESFDNRMGTNCIYLDFAKTFDTVPHHRLKIKLGNVGIRGNILRWIVSFLKNRRQKVVLPGGSIQLE</sequence>
<name>A0A6J8AUZ9_MYTCO</name>
<dbReference type="InterPro" id="IPR000477">
    <property type="entry name" value="RT_dom"/>
</dbReference>
<feature type="domain" description="Reverse transcriptase" evidence="1">
    <location>
        <begin position="36"/>
        <end position="189"/>
    </location>
</feature>
<evidence type="ECO:0000313" key="3">
    <source>
        <dbReference type="Proteomes" id="UP000507470"/>
    </source>
</evidence>
<dbReference type="Proteomes" id="UP000507470">
    <property type="component" value="Unassembled WGS sequence"/>
</dbReference>